<evidence type="ECO:0000313" key="1">
    <source>
        <dbReference type="EMBL" id="VFR35316.1"/>
    </source>
</evidence>
<evidence type="ECO:0008006" key="4">
    <source>
        <dbReference type="Google" id="ProtNLM"/>
    </source>
</evidence>
<dbReference type="InterPro" id="IPR029055">
    <property type="entry name" value="Ntn_hydrolases_N"/>
</dbReference>
<name>A0A484T3U0_9ZZZZ</name>
<evidence type="ECO:0000313" key="3">
    <source>
        <dbReference type="EMBL" id="VFR72777.1"/>
    </source>
</evidence>
<protein>
    <recommendedName>
        <fullName evidence="4">Asparagine synthetase [glutamine-hydrolyzing]</fullName>
    </recommendedName>
</protein>
<dbReference type="EMBL" id="CAADIC010000019">
    <property type="protein sequence ID" value="VFR35316.1"/>
    <property type="molecule type" value="Genomic_DNA"/>
</dbReference>
<gene>
    <name evidence="1" type="ORF">ANDA3_3900</name>
    <name evidence="3" type="ORF">DAR2_3751</name>
    <name evidence="2" type="ORF">DAR3_4025</name>
</gene>
<dbReference type="SUPFAM" id="SSF56235">
    <property type="entry name" value="N-terminal nucleophile aminohydrolases (Ntn hydrolases)"/>
    <property type="match status" value="1"/>
</dbReference>
<reference evidence="2" key="1">
    <citation type="submission" date="2019-03" db="EMBL/GenBank/DDBJ databases">
        <authorList>
            <person name="Danneels B."/>
        </authorList>
    </citation>
    <scope>NUCLEOTIDE SEQUENCE</scope>
</reference>
<proteinExistence type="predicted"/>
<dbReference type="EMBL" id="CAADIL010000016">
    <property type="protein sequence ID" value="VFR72777.1"/>
    <property type="molecule type" value="Genomic_DNA"/>
</dbReference>
<evidence type="ECO:0000313" key="2">
    <source>
        <dbReference type="EMBL" id="VFR69548.1"/>
    </source>
</evidence>
<sequence>MPPFFYRNHNEGAKMTGYSLEDAAGFIVESSWTASLRRSRFSGIAYTDHAIIIGSEGYDAFSAENHHSLYEINEGRFCAIQYKDGMLLARTDALGQEILYYYHQDGVWAVSNSFLLLARHLRENGVTLTPDYDTLRLPFITHSVASQLVSNLTGFREIRVLPADRCLQVDLHAVPARVFLHPCGGLSNQGMVTRDDYEQSLIEFAIKAASRSRALITQFPQNSRFDITGGVDSRLVLSLLTATGLDLSTLNFQSNPQQSQDYAVAMQLGQEVGFQVKNQRVRLNHTTPANSYELWKLGNLGVYYPLYPAIGESPQHALQFHGACGECYRDFFKASAEAMAQHMTKSFPDNGLGPLFAKRLTQAVEEIGADVRAPDSMLEHYRHFRSRFHFGRSTFRNLSALLVTPLASSDLIHATRHLSTQQRSRSQLALDVLLLTRPVLASMPFDAPGKAFPPDAFADSPFRSGAPDLARELRDMKVYYSPASSPAAKSPGKEKFQDYLLLDLLEKFEAAYESRLFAPGHARQAANTLLRGQRQTMDAKQAVHMVTVGEIMALASGSQPAAQPQSARRSMQLRAWQLDDKVNVQAARTATEPMSKTEYAFYLESDDSREAVQWYTTDNQATFRIPEHRQAEPLHVHGFVREVGNPKNKLSQRVLVKRLH</sequence>
<dbReference type="EMBL" id="CAADIJ010000011">
    <property type="protein sequence ID" value="VFR69548.1"/>
    <property type="molecule type" value="Genomic_DNA"/>
</dbReference>
<dbReference type="AlphaFoldDB" id="A0A484T3U0"/>
<organism evidence="2">
    <name type="scientific">plant metagenome</name>
    <dbReference type="NCBI Taxonomy" id="1297885"/>
    <lineage>
        <taxon>unclassified sequences</taxon>
        <taxon>metagenomes</taxon>
        <taxon>organismal metagenomes</taxon>
    </lineage>
</organism>
<accession>A0A484T3U0</accession>